<comment type="caution">
    <text evidence="2">The sequence shown here is derived from an EMBL/GenBank/DDBJ whole genome shotgun (WGS) entry which is preliminary data.</text>
</comment>
<gene>
    <name evidence="2" type="ORF">AAFF_G00350410</name>
</gene>
<dbReference type="AlphaFoldDB" id="A0AAD7VZE6"/>
<proteinExistence type="predicted"/>
<evidence type="ECO:0000256" key="1">
    <source>
        <dbReference type="SAM" id="MobiDB-lite"/>
    </source>
</evidence>
<organism evidence="2 3">
    <name type="scientific">Aldrovandia affinis</name>
    <dbReference type="NCBI Taxonomy" id="143900"/>
    <lineage>
        <taxon>Eukaryota</taxon>
        <taxon>Metazoa</taxon>
        <taxon>Chordata</taxon>
        <taxon>Craniata</taxon>
        <taxon>Vertebrata</taxon>
        <taxon>Euteleostomi</taxon>
        <taxon>Actinopterygii</taxon>
        <taxon>Neopterygii</taxon>
        <taxon>Teleostei</taxon>
        <taxon>Notacanthiformes</taxon>
        <taxon>Halosauridae</taxon>
        <taxon>Aldrovandia</taxon>
    </lineage>
</organism>
<feature type="region of interest" description="Disordered" evidence="1">
    <location>
        <begin position="1"/>
        <end position="23"/>
    </location>
</feature>
<name>A0AAD7VZE6_9TELE</name>
<protein>
    <submittedName>
        <fullName evidence="2">Uncharacterized protein</fullName>
    </submittedName>
</protein>
<evidence type="ECO:0000313" key="2">
    <source>
        <dbReference type="EMBL" id="KAJ8366576.1"/>
    </source>
</evidence>
<keyword evidence="3" id="KW-1185">Reference proteome</keyword>
<dbReference type="EMBL" id="JAINUG010000572">
    <property type="protein sequence ID" value="KAJ8366576.1"/>
    <property type="molecule type" value="Genomic_DNA"/>
</dbReference>
<accession>A0AAD7VZE6</accession>
<evidence type="ECO:0000313" key="3">
    <source>
        <dbReference type="Proteomes" id="UP001221898"/>
    </source>
</evidence>
<dbReference type="Proteomes" id="UP001221898">
    <property type="component" value="Unassembled WGS sequence"/>
</dbReference>
<reference evidence="2" key="1">
    <citation type="journal article" date="2023" name="Science">
        <title>Genome structures resolve the early diversification of teleost fishes.</title>
        <authorList>
            <person name="Parey E."/>
            <person name="Louis A."/>
            <person name="Montfort J."/>
            <person name="Bouchez O."/>
            <person name="Roques C."/>
            <person name="Iampietro C."/>
            <person name="Lluch J."/>
            <person name="Castinel A."/>
            <person name="Donnadieu C."/>
            <person name="Desvignes T."/>
            <person name="Floi Bucao C."/>
            <person name="Jouanno E."/>
            <person name="Wen M."/>
            <person name="Mejri S."/>
            <person name="Dirks R."/>
            <person name="Jansen H."/>
            <person name="Henkel C."/>
            <person name="Chen W.J."/>
            <person name="Zahm M."/>
            <person name="Cabau C."/>
            <person name="Klopp C."/>
            <person name="Thompson A.W."/>
            <person name="Robinson-Rechavi M."/>
            <person name="Braasch I."/>
            <person name="Lecointre G."/>
            <person name="Bobe J."/>
            <person name="Postlethwait J.H."/>
            <person name="Berthelot C."/>
            <person name="Roest Crollius H."/>
            <person name="Guiguen Y."/>
        </authorList>
    </citation>
    <scope>NUCLEOTIDE SEQUENCE</scope>
    <source>
        <strain evidence="2">NC1722</strain>
    </source>
</reference>
<sequence>MTSEFARAKTTLREGKSAGPDGIPPEVLKNCGLNNIILQFCNLALLSNKQPDMWSLSNIIPVPKAGDLSKPDNYRGISLTFRTAYQPTAGSEARPDLLSDHVLSSRTWRMLNVDLVSRSHALLLMSKVKCDITSSVVMWVTLVLLVSTSQVN</sequence>